<protein>
    <submittedName>
        <fullName evidence="1">Uncharacterized protein</fullName>
    </submittedName>
</protein>
<gene>
    <name evidence="1" type="ORF">GDO78_015746</name>
</gene>
<dbReference type="AlphaFoldDB" id="A0A8J6B258"/>
<comment type="caution">
    <text evidence="1">The sequence shown here is derived from an EMBL/GenBank/DDBJ whole genome shotgun (WGS) entry which is preliminary data.</text>
</comment>
<name>A0A8J6B258_ELECQ</name>
<evidence type="ECO:0000313" key="1">
    <source>
        <dbReference type="EMBL" id="KAG9461789.1"/>
    </source>
</evidence>
<dbReference type="EMBL" id="WNTK01016519">
    <property type="protein sequence ID" value="KAG9461789.1"/>
    <property type="molecule type" value="Genomic_DNA"/>
</dbReference>
<organism evidence="1 2">
    <name type="scientific">Eleutherodactylus coqui</name>
    <name type="common">Puerto Rican coqui</name>
    <dbReference type="NCBI Taxonomy" id="57060"/>
    <lineage>
        <taxon>Eukaryota</taxon>
        <taxon>Metazoa</taxon>
        <taxon>Chordata</taxon>
        <taxon>Craniata</taxon>
        <taxon>Vertebrata</taxon>
        <taxon>Euteleostomi</taxon>
        <taxon>Amphibia</taxon>
        <taxon>Batrachia</taxon>
        <taxon>Anura</taxon>
        <taxon>Neobatrachia</taxon>
        <taxon>Hyloidea</taxon>
        <taxon>Eleutherodactylidae</taxon>
        <taxon>Eleutherodactylinae</taxon>
        <taxon>Eleutherodactylus</taxon>
        <taxon>Eleutherodactylus</taxon>
    </lineage>
</organism>
<proteinExistence type="predicted"/>
<reference evidence="1" key="1">
    <citation type="thesis" date="2020" institute="ProQuest LLC" country="789 East Eisenhower Parkway, Ann Arbor, MI, USA">
        <title>Comparative Genomics and Chromosome Evolution.</title>
        <authorList>
            <person name="Mudd A.B."/>
        </authorList>
    </citation>
    <scope>NUCLEOTIDE SEQUENCE</scope>
    <source>
        <strain evidence="1">HN-11 Male</strain>
        <tissue evidence="1">Kidney and liver</tissue>
    </source>
</reference>
<dbReference type="Proteomes" id="UP000770717">
    <property type="component" value="Unassembled WGS sequence"/>
</dbReference>
<accession>A0A8J6B258</accession>
<dbReference type="OrthoDB" id="10547391at2759"/>
<keyword evidence="2" id="KW-1185">Reference proteome</keyword>
<evidence type="ECO:0000313" key="2">
    <source>
        <dbReference type="Proteomes" id="UP000770717"/>
    </source>
</evidence>
<sequence length="145" mass="16373">MVSAIFSLLALVHWQCQDYRRTTPALQLARIAPNSKTHLPISAGSCLILFSRMLSMVSFARALMSFSTVVRRLKRKKRVVRELSLYTTAGISRSLLCRRSSIRSFFRLSRESGRLVKEFSLRASVTKFTRLPTSAGSDGSLLPYK</sequence>